<dbReference type="GeneID" id="30034067"/>
<organism evidence="1 2">
    <name type="scientific">Sugiyamaella lignohabitans</name>
    <dbReference type="NCBI Taxonomy" id="796027"/>
    <lineage>
        <taxon>Eukaryota</taxon>
        <taxon>Fungi</taxon>
        <taxon>Dikarya</taxon>
        <taxon>Ascomycota</taxon>
        <taxon>Saccharomycotina</taxon>
        <taxon>Dipodascomycetes</taxon>
        <taxon>Dipodascales</taxon>
        <taxon>Trichomonascaceae</taxon>
        <taxon>Sugiyamaella</taxon>
    </lineage>
</organism>
<accession>A0A167EXS5</accession>
<proteinExistence type="predicted"/>
<sequence length="315" mass="36121">MTSPKYNCLTQEQVDHFLEKGYVVIHDAFSKEHAAWMLKDVWVRLGLDPNNRESWTKPRIHMPKQRSILVSEFAPKAWDAIKDLLGGDENIADAGKYWNDSLIVNFGRDQFEPHLVSGDPKQLDNWHTDGNFFRHFLDSPEQALLVIPIFSDEIKPKGGATYIAPDSIPHIAKLLDDHPEGLLPGKPFNYPELVNKCNEFVEVTGKVGDVVLMHPFMMHSASPNQLRIPRFITNPPVSLKTPFRFDRPLDQLNLVEQKTLKSLGKSSPYHFKPTADRVIFPSEQHDMWIRMQNEEKQRLKDYGTLESFTAIGVKP</sequence>
<evidence type="ECO:0000313" key="2">
    <source>
        <dbReference type="Proteomes" id="UP000189580"/>
    </source>
</evidence>
<evidence type="ECO:0000313" key="1">
    <source>
        <dbReference type="EMBL" id="ANB14584.1"/>
    </source>
</evidence>
<dbReference type="EMBL" id="CP014503">
    <property type="protein sequence ID" value="ANB14584.1"/>
    <property type="molecule type" value="Genomic_DNA"/>
</dbReference>
<gene>
    <name evidence="1" type="ORF">AWJ20_2184</name>
</gene>
<dbReference type="AlphaFoldDB" id="A0A167EXS5"/>
<name>A0A167EXS5_9ASCO</name>
<dbReference type="KEGG" id="slb:AWJ20_2184"/>
<reference evidence="1 2" key="1">
    <citation type="submission" date="2016-02" db="EMBL/GenBank/DDBJ databases">
        <title>Complete genome sequence and transcriptome regulation of the pentose utilising yeast Sugiyamaella lignohabitans.</title>
        <authorList>
            <person name="Bellasio M."/>
            <person name="Peymann A."/>
            <person name="Valli M."/>
            <person name="Sipitzky M."/>
            <person name="Graf A."/>
            <person name="Sauer M."/>
            <person name="Marx H."/>
            <person name="Mattanovich D."/>
        </authorList>
    </citation>
    <scope>NUCLEOTIDE SEQUENCE [LARGE SCALE GENOMIC DNA]</scope>
    <source>
        <strain evidence="1 2">CBS 10342</strain>
    </source>
</reference>
<protein>
    <recommendedName>
        <fullName evidence="3">Phytanoyl-CoA dioxygenase</fullName>
    </recommendedName>
</protein>
<dbReference type="InterPro" id="IPR008775">
    <property type="entry name" value="Phytyl_CoA_dOase-like"/>
</dbReference>
<keyword evidence="2" id="KW-1185">Reference proteome</keyword>
<dbReference type="Pfam" id="PF05721">
    <property type="entry name" value="PhyH"/>
    <property type="match status" value="1"/>
</dbReference>
<evidence type="ECO:0008006" key="3">
    <source>
        <dbReference type="Google" id="ProtNLM"/>
    </source>
</evidence>
<dbReference type="OrthoDB" id="4664297at2759"/>
<dbReference type="SUPFAM" id="SSF51197">
    <property type="entry name" value="Clavaminate synthase-like"/>
    <property type="match status" value="1"/>
</dbReference>
<dbReference type="Proteomes" id="UP000189580">
    <property type="component" value="Chromosome b"/>
</dbReference>
<dbReference type="Gene3D" id="2.60.120.620">
    <property type="entry name" value="q2cbj1_9rhob like domain"/>
    <property type="match status" value="1"/>
</dbReference>
<dbReference type="RefSeq" id="XP_018737061.1">
    <property type="nucleotide sequence ID" value="XM_018879114.1"/>
</dbReference>